<accession>A0A6G0TDW9</accession>
<dbReference type="PANTHER" id="PTHR33194">
    <property type="entry name" value="ZINC KNUCKLE DOMAINCONTAINING PROTEIN"/>
    <property type="match status" value="1"/>
</dbReference>
<feature type="compositionally biased region" description="Basic and acidic residues" evidence="2">
    <location>
        <begin position="490"/>
        <end position="506"/>
    </location>
</feature>
<dbReference type="InterPro" id="IPR001878">
    <property type="entry name" value="Znf_CCHC"/>
</dbReference>
<dbReference type="PANTHER" id="PTHR33194:SF4">
    <property type="entry name" value="CCHC-TYPE DOMAIN-CONTAINING PROTEIN"/>
    <property type="match status" value="1"/>
</dbReference>
<keyword evidence="5" id="KW-1185">Reference proteome</keyword>
<dbReference type="Pfam" id="PF03732">
    <property type="entry name" value="Retrotrans_gag"/>
    <property type="match status" value="1"/>
</dbReference>
<feature type="domain" description="CCHC-type" evidence="3">
    <location>
        <begin position="513"/>
        <end position="526"/>
    </location>
</feature>
<feature type="compositionally biased region" description="Low complexity" evidence="2">
    <location>
        <begin position="453"/>
        <end position="467"/>
    </location>
</feature>
<comment type="caution">
    <text evidence="4">The sequence shown here is derived from an EMBL/GenBank/DDBJ whole genome shotgun (WGS) entry which is preliminary data.</text>
</comment>
<dbReference type="Proteomes" id="UP000475862">
    <property type="component" value="Unassembled WGS sequence"/>
</dbReference>
<dbReference type="OrthoDB" id="10037266at2759"/>
<keyword evidence="1" id="KW-0863">Zinc-finger</keyword>
<dbReference type="GO" id="GO:0008270">
    <property type="term" value="F:zinc ion binding"/>
    <property type="evidence" value="ECO:0007669"/>
    <property type="project" value="UniProtKB-KW"/>
</dbReference>
<dbReference type="SUPFAM" id="SSF57756">
    <property type="entry name" value="Retrovirus zinc finger-like domains"/>
    <property type="match status" value="1"/>
</dbReference>
<dbReference type="PROSITE" id="PS50158">
    <property type="entry name" value="ZF_CCHC"/>
    <property type="match status" value="1"/>
</dbReference>
<proteinExistence type="predicted"/>
<keyword evidence="1" id="KW-0479">Metal-binding</keyword>
<evidence type="ECO:0000259" key="3">
    <source>
        <dbReference type="PROSITE" id="PS50158"/>
    </source>
</evidence>
<evidence type="ECO:0000313" key="5">
    <source>
        <dbReference type="Proteomes" id="UP000475862"/>
    </source>
</evidence>
<evidence type="ECO:0000313" key="4">
    <source>
        <dbReference type="EMBL" id="KAE9530928.1"/>
    </source>
</evidence>
<feature type="compositionally biased region" description="Polar residues" evidence="2">
    <location>
        <begin position="479"/>
        <end position="489"/>
    </location>
</feature>
<dbReference type="InterPro" id="IPR036875">
    <property type="entry name" value="Znf_CCHC_sf"/>
</dbReference>
<dbReference type="AlphaFoldDB" id="A0A6G0TDW9"/>
<dbReference type="InterPro" id="IPR005162">
    <property type="entry name" value="Retrotrans_gag_dom"/>
</dbReference>
<protein>
    <recommendedName>
        <fullName evidence="3">CCHC-type domain-containing protein</fullName>
    </recommendedName>
</protein>
<organism evidence="4 5">
    <name type="scientific">Aphis glycines</name>
    <name type="common">Soybean aphid</name>
    <dbReference type="NCBI Taxonomy" id="307491"/>
    <lineage>
        <taxon>Eukaryota</taxon>
        <taxon>Metazoa</taxon>
        <taxon>Ecdysozoa</taxon>
        <taxon>Arthropoda</taxon>
        <taxon>Hexapoda</taxon>
        <taxon>Insecta</taxon>
        <taxon>Pterygota</taxon>
        <taxon>Neoptera</taxon>
        <taxon>Paraneoptera</taxon>
        <taxon>Hemiptera</taxon>
        <taxon>Sternorrhyncha</taxon>
        <taxon>Aphidomorpha</taxon>
        <taxon>Aphidoidea</taxon>
        <taxon>Aphididae</taxon>
        <taxon>Aphidini</taxon>
        <taxon>Aphis</taxon>
        <taxon>Aphis</taxon>
    </lineage>
</organism>
<dbReference type="GO" id="GO:0003676">
    <property type="term" value="F:nucleic acid binding"/>
    <property type="evidence" value="ECO:0007669"/>
    <property type="project" value="InterPro"/>
</dbReference>
<sequence>MNELKNTKSDISIFINKATDIYILKKEDLIKYCKSKKLNPTGKSADLRSRLSRYIKGALHQDDIENTLSNEEHIEILNKSIVEKIDLDKLANTVDNLELFDNLNNSVNLYSNKIQEIFNSSEANYSEFQSGHDNSTLINFENTTVTLEGNNTNVNKGNKILNTQPLPILGNPKMFNQNLTNKYMVIKPDSFSGQGDIQVFFKQYKKAAEVNNWDDKDKIKFLSIFLKDTANTFLENLENIKKDWTWNNLKGEFLNEFQPIGYSILLKNKLENRRQENLESTTSYVNDIENLCRQVNKDMEEEEIYQNLNEYSKILNEQVLQLNKKTSEKAVIEIAELKCELTERDREFKREINKLSDEIKKMSLFSTIQNKSVNFEDDKYERLKNNNCSRYDGRGSNYEREINYQGHKRDYRDKSPYPRSENRRNRESSIDRRYNRDRSLSRDKDYCNRYQRESSPYRSSNSNYRNRSNSRDRDDRGKNYNNTKLQYSRDNSRERTPEHYRDNYEKESKKVTCYKCNEKGHYADRCISSKND</sequence>
<reference evidence="4 5" key="1">
    <citation type="submission" date="2019-08" db="EMBL/GenBank/DDBJ databases">
        <title>The genome of the soybean aphid Biotype 1, its phylome, world population structure and adaptation to the North American continent.</title>
        <authorList>
            <person name="Giordano R."/>
            <person name="Donthu R.K."/>
            <person name="Hernandez A.G."/>
            <person name="Wright C.L."/>
            <person name="Zimin A.V."/>
        </authorList>
    </citation>
    <scope>NUCLEOTIDE SEQUENCE [LARGE SCALE GENOMIC DNA]</scope>
    <source>
        <tissue evidence="4">Whole aphids</tissue>
    </source>
</reference>
<feature type="region of interest" description="Disordered" evidence="2">
    <location>
        <begin position="388"/>
        <end position="506"/>
    </location>
</feature>
<keyword evidence="1" id="KW-0862">Zinc</keyword>
<evidence type="ECO:0000256" key="2">
    <source>
        <dbReference type="SAM" id="MobiDB-lite"/>
    </source>
</evidence>
<dbReference type="EMBL" id="VYZN01000042">
    <property type="protein sequence ID" value="KAE9530928.1"/>
    <property type="molecule type" value="Genomic_DNA"/>
</dbReference>
<gene>
    <name evidence="4" type="ORF">AGLY_011390</name>
</gene>
<feature type="compositionally biased region" description="Basic and acidic residues" evidence="2">
    <location>
        <begin position="391"/>
        <end position="452"/>
    </location>
</feature>
<evidence type="ECO:0000256" key="1">
    <source>
        <dbReference type="PROSITE-ProRule" id="PRU00047"/>
    </source>
</evidence>
<name>A0A6G0TDW9_APHGL</name>
<feature type="compositionally biased region" description="Basic and acidic residues" evidence="2">
    <location>
        <begin position="469"/>
        <end position="478"/>
    </location>
</feature>